<evidence type="ECO:0000259" key="2">
    <source>
        <dbReference type="Pfam" id="PF01549"/>
    </source>
</evidence>
<reference evidence="3 4" key="2">
    <citation type="submission" date="2018-11" db="EMBL/GenBank/DDBJ databases">
        <authorList>
            <consortium name="Pathogen Informatics"/>
        </authorList>
    </citation>
    <scope>NUCLEOTIDE SEQUENCE [LARGE SCALE GENOMIC DNA]</scope>
    <source>
        <strain evidence="3 4">MHpl1</strain>
    </source>
</reference>
<gene>
    <name evidence="3" type="ORF">HPLM_LOCUS13566</name>
</gene>
<proteinExistence type="predicted"/>
<dbReference type="AlphaFoldDB" id="A0A0N4WQ83"/>
<evidence type="ECO:0000313" key="5">
    <source>
        <dbReference type="WBParaSite" id="HPLM_0001357401-mRNA-1"/>
    </source>
</evidence>
<keyword evidence="1" id="KW-0732">Signal</keyword>
<evidence type="ECO:0000313" key="3">
    <source>
        <dbReference type="EMBL" id="VDO49724.1"/>
    </source>
</evidence>
<dbReference type="WBParaSite" id="HPLM_0001357401-mRNA-1">
    <property type="protein sequence ID" value="HPLM_0001357401-mRNA-1"/>
    <property type="gene ID" value="HPLM_0001357401"/>
</dbReference>
<dbReference type="OMA" id="CEYMATS"/>
<dbReference type="EMBL" id="UZAF01018257">
    <property type="protein sequence ID" value="VDO49724.1"/>
    <property type="molecule type" value="Genomic_DNA"/>
</dbReference>
<feature type="signal peptide" evidence="1">
    <location>
        <begin position="1"/>
        <end position="21"/>
    </location>
</feature>
<name>A0A0N4WQ83_HAEPC</name>
<sequence length="75" mass="8605">MFHYFLCVLPLLNALISDVLVTQDCSDKALVTPAGWRFCVYMATSKDQKGRTYCKAVEYEKIAREYCAKSCGFRH</sequence>
<accession>A0A0N4WQ83</accession>
<protein>
    <submittedName>
        <fullName evidence="5">ShKT domain-containing protein</fullName>
    </submittedName>
</protein>
<dbReference type="Proteomes" id="UP000268014">
    <property type="component" value="Unassembled WGS sequence"/>
</dbReference>
<organism evidence="5">
    <name type="scientific">Haemonchus placei</name>
    <name type="common">Barber's pole worm</name>
    <dbReference type="NCBI Taxonomy" id="6290"/>
    <lineage>
        <taxon>Eukaryota</taxon>
        <taxon>Metazoa</taxon>
        <taxon>Ecdysozoa</taxon>
        <taxon>Nematoda</taxon>
        <taxon>Chromadorea</taxon>
        <taxon>Rhabditida</taxon>
        <taxon>Rhabditina</taxon>
        <taxon>Rhabditomorpha</taxon>
        <taxon>Strongyloidea</taxon>
        <taxon>Trichostrongylidae</taxon>
        <taxon>Haemonchus</taxon>
    </lineage>
</organism>
<evidence type="ECO:0000313" key="4">
    <source>
        <dbReference type="Proteomes" id="UP000268014"/>
    </source>
</evidence>
<feature type="chain" id="PRO_5043123888" evidence="1">
    <location>
        <begin position="22"/>
        <end position="75"/>
    </location>
</feature>
<dbReference type="Pfam" id="PF01549">
    <property type="entry name" value="ShK"/>
    <property type="match status" value="1"/>
</dbReference>
<dbReference type="InterPro" id="IPR003582">
    <property type="entry name" value="ShKT_dom"/>
</dbReference>
<reference evidence="5" key="1">
    <citation type="submission" date="2017-02" db="UniProtKB">
        <authorList>
            <consortium name="WormBaseParasite"/>
        </authorList>
    </citation>
    <scope>IDENTIFICATION</scope>
</reference>
<evidence type="ECO:0000256" key="1">
    <source>
        <dbReference type="SAM" id="SignalP"/>
    </source>
</evidence>
<feature type="domain" description="ShKT" evidence="2">
    <location>
        <begin position="52"/>
        <end position="73"/>
    </location>
</feature>
<keyword evidence="4" id="KW-1185">Reference proteome</keyword>